<accession>A0AAU1M2W1</accession>
<reference evidence="2" key="1">
    <citation type="submission" date="2022-10" db="EMBL/GenBank/DDBJ databases">
        <title>The complete genomes of actinobacterial strains from the NBC collection.</title>
        <authorList>
            <person name="Joergensen T.S."/>
            <person name="Alvarez Arevalo M."/>
            <person name="Sterndorff E.B."/>
            <person name="Faurdal D."/>
            <person name="Vuksanovic O."/>
            <person name="Mourched A.-S."/>
            <person name="Charusanti P."/>
            <person name="Shaw S."/>
            <person name="Blin K."/>
            <person name="Weber T."/>
        </authorList>
    </citation>
    <scope>NUCLEOTIDE SEQUENCE</scope>
    <source>
        <strain evidence="2">NBC_00148</strain>
    </source>
</reference>
<dbReference type="PANTHER" id="PTHR21310">
    <property type="entry name" value="AMINOGLYCOSIDE PHOSPHOTRANSFERASE-RELATED-RELATED"/>
    <property type="match status" value="1"/>
</dbReference>
<dbReference type="InterPro" id="IPR002575">
    <property type="entry name" value="Aminoglycoside_PTrfase"/>
</dbReference>
<organism evidence="2">
    <name type="scientific">Streptomyces sp. NBC_00148</name>
    <dbReference type="NCBI Taxonomy" id="2903626"/>
    <lineage>
        <taxon>Bacteria</taxon>
        <taxon>Bacillati</taxon>
        <taxon>Actinomycetota</taxon>
        <taxon>Actinomycetes</taxon>
        <taxon>Kitasatosporales</taxon>
        <taxon>Streptomycetaceae</taxon>
        <taxon>Streptomyces</taxon>
    </lineage>
</organism>
<sequence>MAMAGTPTDVDGLIEDLRTRAADAVRTRHPGAEVVSVQPLTGGASSLTFIAGLTGVPEDEERVVLKVAPPGLAPVRNRDVLRQAALMRALHGRAGVAVPPVYFEDAGDPPGVPPFVAMGFVPGECSEPVLEDSRDPADFTEIRSRALDAAAVLAALHRVDPAEAGLGDEPVVGLGDEIDRWTRAFTTVPADLQGDYEACAVALHATMPAALPPVVNHGDYRVGNTLCQDGRVTAVIDWEIWSVGDPRVDLTWLTFFTDEARHPAAPTDAPSGMPTAHELLDAYVAAGGAALPDMTWFEALTRYKEAGATALLIKRGRKQGELSPQIRRMVPALPELLREARDLVGG</sequence>
<dbReference type="Pfam" id="PF01636">
    <property type="entry name" value="APH"/>
    <property type="match status" value="1"/>
</dbReference>
<dbReference type="Gene3D" id="3.90.1200.10">
    <property type="match status" value="1"/>
</dbReference>
<dbReference type="EMBL" id="CP108169">
    <property type="protein sequence ID" value="WTQ77761.1"/>
    <property type="molecule type" value="Genomic_DNA"/>
</dbReference>
<dbReference type="AlphaFoldDB" id="A0AAU1M2W1"/>
<feature type="domain" description="Aminoglycoside phosphotransferase" evidence="1">
    <location>
        <begin position="37"/>
        <end position="286"/>
    </location>
</feature>
<dbReference type="SUPFAM" id="SSF56112">
    <property type="entry name" value="Protein kinase-like (PK-like)"/>
    <property type="match status" value="1"/>
</dbReference>
<evidence type="ECO:0000259" key="1">
    <source>
        <dbReference type="Pfam" id="PF01636"/>
    </source>
</evidence>
<dbReference type="CDD" id="cd05154">
    <property type="entry name" value="ACAD10_11_N-like"/>
    <property type="match status" value="1"/>
</dbReference>
<name>A0AAU1M2W1_9ACTN</name>
<proteinExistence type="predicted"/>
<dbReference type="InterPro" id="IPR051678">
    <property type="entry name" value="AGP_Transferase"/>
</dbReference>
<protein>
    <submittedName>
        <fullName evidence="2">Phosphotransferase family protein</fullName>
    </submittedName>
</protein>
<dbReference type="Gene3D" id="3.30.200.20">
    <property type="entry name" value="Phosphorylase Kinase, domain 1"/>
    <property type="match status" value="1"/>
</dbReference>
<gene>
    <name evidence="2" type="ORF">OG222_33515</name>
</gene>
<evidence type="ECO:0000313" key="2">
    <source>
        <dbReference type="EMBL" id="WTQ77761.1"/>
    </source>
</evidence>
<dbReference type="InterPro" id="IPR011009">
    <property type="entry name" value="Kinase-like_dom_sf"/>
</dbReference>
<dbReference type="InterPro" id="IPR041726">
    <property type="entry name" value="ACAD10_11_N"/>
</dbReference>